<organism evidence="8 9">
    <name type="scientific">Chrysophaeum taylorii</name>
    <dbReference type="NCBI Taxonomy" id="2483200"/>
    <lineage>
        <taxon>Eukaryota</taxon>
        <taxon>Sar</taxon>
        <taxon>Stramenopiles</taxon>
        <taxon>Ochrophyta</taxon>
        <taxon>Pelagophyceae</taxon>
        <taxon>Pelagomonadales</taxon>
        <taxon>Pelagomonadaceae</taxon>
        <taxon>Chrysophaeum</taxon>
    </lineage>
</organism>
<reference evidence="8" key="1">
    <citation type="submission" date="2023-01" db="EMBL/GenBank/DDBJ databases">
        <title>Metagenome sequencing of chrysophaentin producing Chrysophaeum taylorii.</title>
        <authorList>
            <person name="Davison J."/>
            <person name="Bewley C."/>
        </authorList>
    </citation>
    <scope>NUCLEOTIDE SEQUENCE</scope>
    <source>
        <strain evidence="8">NIES-1699</strain>
    </source>
</reference>
<dbReference type="PANTHER" id="PTHR24089">
    <property type="entry name" value="SOLUTE CARRIER FAMILY 25"/>
    <property type="match status" value="1"/>
</dbReference>
<protein>
    <submittedName>
        <fullName evidence="8">Uncharacterized protein</fullName>
    </submittedName>
</protein>
<comment type="similarity">
    <text evidence="7">Belongs to the mitochondrial carrier (TC 2.A.29) family.</text>
</comment>
<dbReference type="InterPro" id="IPR002067">
    <property type="entry name" value="MCP"/>
</dbReference>
<evidence type="ECO:0000256" key="7">
    <source>
        <dbReference type="RuleBase" id="RU000488"/>
    </source>
</evidence>
<keyword evidence="9" id="KW-1185">Reference proteome</keyword>
<sequence length="283" mass="30948">MTAPLSRSTILLQTAGSEVVVDRGAASLGSFRYLLNVRAGEGFVSFWKGNGASILQKMATTGSNYVVYEHVKNAMRPFWRSEVDVGFGVRVAAGVLAGGLNITLAYPLDIARTNISRGAEWASILPTLKSLYRHHGPTFLSRGLLTTQLCQGLNVGLHFGVYETLNTSTYFRAGVANTRDNRAPRSSFLHSMLCGAAAGLVASSIVQPLDLIRRRQQLKGSTDADKWFFQVANRILKKDGLPGLYRGILPELVKVCLFPASGVNFYVYELVRQDIFGERSGVR</sequence>
<feature type="repeat" description="Solcar" evidence="6">
    <location>
        <begin position="1"/>
        <end position="74"/>
    </location>
</feature>
<feature type="repeat" description="Solcar" evidence="6">
    <location>
        <begin position="85"/>
        <end position="168"/>
    </location>
</feature>
<dbReference type="SUPFAM" id="SSF103506">
    <property type="entry name" value="Mitochondrial carrier"/>
    <property type="match status" value="1"/>
</dbReference>
<proteinExistence type="inferred from homology"/>
<comment type="subcellular location">
    <subcellularLocation>
        <location evidence="1">Membrane</location>
        <topology evidence="1">Multi-pass membrane protein</topology>
    </subcellularLocation>
</comment>
<keyword evidence="2 7" id="KW-0813">Transport</keyword>
<evidence type="ECO:0000256" key="3">
    <source>
        <dbReference type="ARBA" id="ARBA00022692"/>
    </source>
</evidence>
<dbReference type="EMBL" id="JAQMWT010000552">
    <property type="protein sequence ID" value="KAJ8599613.1"/>
    <property type="molecule type" value="Genomic_DNA"/>
</dbReference>
<gene>
    <name evidence="8" type="ORF">CTAYLR_004683</name>
</gene>
<evidence type="ECO:0000313" key="9">
    <source>
        <dbReference type="Proteomes" id="UP001230188"/>
    </source>
</evidence>
<evidence type="ECO:0000256" key="2">
    <source>
        <dbReference type="ARBA" id="ARBA00022448"/>
    </source>
</evidence>
<keyword evidence="5 6" id="KW-0472">Membrane</keyword>
<name>A0AAD7U7M2_9STRA</name>
<keyword evidence="3 6" id="KW-0812">Transmembrane</keyword>
<dbReference type="PROSITE" id="PS50920">
    <property type="entry name" value="SOLCAR"/>
    <property type="match status" value="3"/>
</dbReference>
<keyword evidence="4" id="KW-0677">Repeat</keyword>
<evidence type="ECO:0000256" key="1">
    <source>
        <dbReference type="ARBA" id="ARBA00004141"/>
    </source>
</evidence>
<accession>A0AAD7U7M2</accession>
<feature type="repeat" description="Solcar" evidence="6">
    <location>
        <begin position="186"/>
        <end position="274"/>
    </location>
</feature>
<dbReference type="PRINTS" id="PR00926">
    <property type="entry name" value="MITOCARRIER"/>
</dbReference>
<dbReference type="InterPro" id="IPR023395">
    <property type="entry name" value="MCP_dom_sf"/>
</dbReference>
<evidence type="ECO:0000256" key="6">
    <source>
        <dbReference type="PROSITE-ProRule" id="PRU00282"/>
    </source>
</evidence>
<dbReference type="InterPro" id="IPR018108">
    <property type="entry name" value="MCP_transmembrane"/>
</dbReference>
<evidence type="ECO:0000256" key="5">
    <source>
        <dbReference type="ARBA" id="ARBA00023136"/>
    </source>
</evidence>
<dbReference type="Gene3D" id="1.50.40.10">
    <property type="entry name" value="Mitochondrial carrier domain"/>
    <property type="match status" value="1"/>
</dbReference>
<comment type="caution">
    <text evidence="8">The sequence shown here is derived from an EMBL/GenBank/DDBJ whole genome shotgun (WGS) entry which is preliminary data.</text>
</comment>
<dbReference type="GO" id="GO:0016020">
    <property type="term" value="C:membrane"/>
    <property type="evidence" value="ECO:0007669"/>
    <property type="project" value="UniProtKB-SubCell"/>
</dbReference>
<evidence type="ECO:0000256" key="4">
    <source>
        <dbReference type="ARBA" id="ARBA00022737"/>
    </source>
</evidence>
<dbReference type="Pfam" id="PF00153">
    <property type="entry name" value="Mito_carr"/>
    <property type="match status" value="3"/>
</dbReference>
<evidence type="ECO:0000313" key="8">
    <source>
        <dbReference type="EMBL" id="KAJ8599613.1"/>
    </source>
</evidence>
<dbReference type="Proteomes" id="UP001230188">
    <property type="component" value="Unassembled WGS sequence"/>
</dbReference>
<dbReference type="AlphaFoldDB" id="A0AAD7U7M2"/>
<dbReference type="GO" id="GO:0055085">
    <property type="term" value="P:transmembrane transport"/>
    <property type="evidence" value="ECO:0007669"/>
    <property type="project" value="InterPro"/>
</dbReference>